<evidence type="ECO:0000313" key="2">
    <source>
        <dbReference type="EMBL" id="PEJ37526.1"/>
    </source>
</evidence>
<evidence type="ECO:0000313" key="3">
    <source>
        <dbReference type="Proteomes" id="UP000220106"/>
    </source>
</evidence>
<reference evidence="1 4" key="2">
    <citation type="submission" date="2018-07" db="EMBL/GenBank/DDBJ databases">
        <title>The molecular basis for the intramolecular migration of carboxyl group in the catabolism of para-hydroxybenzoate via gentisate.</title>
        <authorList>
            <person name="Zhao H."/>
            <person name="Xu Y."/>
            <person name="Lin S."/>
            <person name="Spain J.C."/>
            <person name="Zhou N.-Y."/>
        </authorList>
    </citation>
    <scope>NUCLEOTIDE SEQUENCE [LARGE SCALE GENOMIC DNA]</scope>
    <source>
        <strain evidence="1 4">PHB-7a</strain>
    </source>
</reference>
<dbReference type="AlphaFoldDB" id="A0AAX0SA24"/>
<gene>
    <name evidence="2" type="ORF">CN689_01120</name>
    <name evidence="1" type="ORF">DTO10_24695</name>
</gene>
<accession>A0AAX0SA24</accession>
<dbReference type="RefSeq" id="WP_098174558.1">
    <property type="nucleotide sequence ID" value="NZ_CP030926.1"/>
</dbReference>
<dbReference type="Proteomes" id="UP000260457">
    <property type="component" value="Chromosome"/>
</dbReference>
<sequence length="94" mass="11205">MGELLSLALDFLFVASMSLHNSTKHTDKHLDMLKEYDWFTTLYYNPKYTRLFNHNKQIRGYIGQRLSINRMIRKKKASEILIIMLDKQAKKQIV</sequence>
<dbReference type="GeneID" id="95401398"/>
<evidence type="ECO:0000313" key="4">
    <source>
        <dbReference type="Proteomes" id="UP000260457"/>
    </source>
</evidence>
<proteinExistence type="predicted"/>
<evidence type="ECO:0000313" key="1">
    <source>
        <dbReference type="EMBL" id="AXN41267.1"/>
    </source>
</evidence>
<organism evidence="2 3">
    <name type="scientific">Peribacillus butanolivorans</name>
    <dbReference type="NCBI Taxonomy" id="421767"/>
    <lineage>
        <taxon>Bacteria</taxon>
        <taxon>Bacillati</taxon>
        <taxon>Bacillota</taxon>
        <taxon>Bacilli</taxon>
        <taxon>Bacillales</taxon>
        <taxon>Bacillaceae</taxon>
        <taxon>Peribacillus</taxon>
    </lineage>
</organism>
<name>A0AAX0SA24_9BACI</name>
<reference evidence="2 3" key="1">
    <citation type="submission" date="2017-09" db="EMBL/GenBank/DDBJ databases">
        <title>Large-scale bioinformatics analysis of Bacillus genomes uncovers conserved roles of natural products in bacterial physiology.</title>
        <authorList>
            <consortium name="Agbiome Team Llc"/>
            <person name="Bleich R.M."/>
            <person name="Kirk G.J."/>
            <person name="Santa Maria K.C."/>
            <person name="Allen S.E."/>
            <person name="Farag S."/>
            <person name="Shank E.A."/>
            <person name="Bowers A."/>
        </authorList>
    </citation>
    <scope>NUCLEOTIDE SEQUENCE [LARGE SCALE GENOMIC DNA]</scope>
    <source>
        <strain evidence="2 3">AFS003229</strain>
    </source>
</reference>
<protein>
    <recommendedName>
        <fullName evidence="5">Transposase</fullName>
    </recommendedName>
</protein>
<dbReference type="EMBL" id="NUEQ01000004">
    <property type="protein sequence ID" value="PEJ37526.1"/>
    <property type="molecule type" value="Genomic_DNA"/>
</dbReference>
<dbReference type="KEGG" id="pbut:DTO10_24695"/>
<dbReference type="EMBL" id="CP030926">
    <property type="protein sequence ID" value="AXN41267.1"/>
    <property type="molecule type" value="Genomic_DNA"/>
</dbReference>
<keyword evidence="4" id="KW-1185">Reference proteome</keyword>
<dbReference type="Proteomes" id="UP000220106">
    <property type="component" value="Unassembled WGS sequence"/>
</dbReference>
<evidence type="ECO:0008006" key="5">
    <source>
        <dbReference type="Google" id="ProtNLM"/>
    </source>
</evidence>